<dbReference type="RefSeq" id="WP_006870180.1">
    <property type="nucleotide sequence ID" value="NZ_JH413811.1"/>
</dbReference>
<dbReference type="OrthoDB" id="5635952at2"/>
<keyword evidence="1" id="KW-0732">Signal</keyword>
<accession>G9ELY3</accession>
<name>G9ELY3_9GAMM</name>
<evidence type="ECO:0008006" key="4">
    <source>
        <dbReference type="Google" id="ProtNLM"/>
    </source>
</evidence>
<organism evidence="2 3">
    <name type="scientific">Legionella drancourtii LLAP12</name>
    <dbReference type="NCBI Taxonomy" id="658187"/>
    <lineage>
        <taxon>Bacteria</taxon>
        <taxon>Pseudomonadati</taxon>
        <taxon>Pseudomonadota</taxon>
        <taxon>Gammaproteobacteria</taxon>
        <taxon>Legionellales</taxon>
        <taxon>Legionellaceae</taxon>
        <taxon>Legionella</taxon>
    </lineage>
</organism>
<sequence length="374" mass="40525">MNVTKLASIFCGLTLSSMGTTAFAVPSKDAAINKSRIEVYGGLLYLQPTSNNLRYAVFVSGQQPYLQSWHYQAINPNYSPAFEIGLNYNFTQLPYQASVSWLRLNTSNSSHKQASEVVSLSTVEFVAPAYEVGPPAFGVKRADANVKFDFDDIKLNVGRLFDFGANLQAKVFGGVNILRLNQRVTAVFSDYPGALPTPYSYALAPDPAFIFETQNVSKYLGAGPDFGVNIQYTAYHGFGFVGEILGSLTAGTNKVIDNFNSNSSRLIALGLGPTHQEITTPDATQVVAGFDGKLGAFYNYSGRYIQNLTIEAGYRVAFYNNAISDVNPSSLVQAGTVFITPEFATGTMAINSTEARSRNFGFNGPYLTFKIAAA</sequence>
<dbReference type="InterPro" id="IPR007825">
    <property type="entry name" value="Major_OMP_Legionella"/>
</dbReference>
<feature type="chain" id="PRO_5003520733" description="Major outer membrane protein" evidence="1">
    <location>
        <begin position="25"/>
        <end position="374"/>
    </location>
</feature>
<feature type="signal peptide" evidence="1">
    <location>
        <begin position="1"/>
        <end position="24"/>
    </location>
</feature>
<gene>
    <name evidence="2" type="ORF">LDG_6244</name>
</gene>
<evidence type="ECO:0000313" key="3">
    <source>
        <dbReference type="Proteomes" id="UP000002770"/>
    </source>
</evidence>
<protein>
    <recommendedName>
        <fullName evidence="4">Major outer membrane protein</fullName>
    </recommendedName>
</protein>
<dbReference type="InParanoid" id="G9ELY3"/>
<keyword evidence="3" id="KW-1185">Reference proteome</keyword>
<dbReference type="HOGENOM" id="CLU_729180_0_0_6"/>
<evidence type="ECO:0000313" key="2">
    <source>
        <dbReference type="EMBL" id="EHL31583.1"/>
    </source>
</evidence>
<dbReference type="eggNOG" id="ENOG5032X3B">
    <property type="taxonomic scope" value="Bacteria"/>
</dbReference>
<proteinExistence type="predicted"/>
<dbReference type="EMBL" id="JH413811">
    <property type="protein sequence ID" value="EHL31583.1"/>
    <property type="molecule type" value="Genomic_DNA"/>
</dbReference>
<dbReference type="Pfam" id="PF05150">
    <property type="entry name" value="Legionella_OMP"/>
    <property type="match status" value="1"/>
</dbReference>
<reference evidence="2 3" key="1">
    <citation type="journal article" date="2011" name="BMC Genomics">
        <title>Insight into cross-talk between intra-amoebal pathogens.</title>
        <authorList>
            <person name="Gimenez G."/>
            <person name="Bertelli C."/>
            <person name="Moliner C."/>
            <person name="Robert C."/>
            <person name="Raoult D."/>
            <person name="Fournier P.E."/>
            <person name="Greub G."/>
        </authorList>
    </citation>
    <scope>NUCLEOTIDE SEQUENCE [LARGE SCALE GENOMIC DNA]</scope>
    <source>
        <strain evidence="2 3">LLAP12</strain>
    </source>
</reference>
<dbReference type="Proteomes" id="UP000002770">
    <property type="component" value="Unassembled WGS sequence"/>
</dbReference>
<dbReference type="AlphaFoldDB" id="G9ELY3"/>
<evidence type="ECO:0000256" key="1">
    <source>
        <dbReference type="SAM" id="SignalP"/>
    </source>
</evidence>